<dbReference type="SUPFAM" id="SSF55729">
    <property type="entry name" value="Acyl-CoA N-acyltransferases (Nat)"/>
    <property type="match status" value="1"/>
</dbReference>
<evidence type="ECO:0000313" key="3">
    <source>
        <dbReference type="Proteomes" id="UP001501736"/>
    </source>
</evidence>
<dbReference type="PROSITE" id="PS51186">
    <property type="entry name" value="GNAT"/>
    <property type="match status" value="1"/>
</dbReference>
<proteinExistence type="predicted"/>
<feature type="domain" description="N-acetyltransferase" evidence="1">
    <location>
        <begin position="169"/>
        <end position="310"/>
    </location>
</feature>
<name>A0ABP6R7M2_9MICC</name>
<evidence type="ECO:0000259" key="1">
    <source>
        <dbReference type="PROSITE" id="PS51186"/>
    </source>
</evidence>
<organism evidence="2 3">
    <name type="scientific">Nesterenkonia halobia</name>
    <dbReference type="NCBI Taxonomy" id="37922"/>
    <lineage>
        <taxon>Bacteria</taxon>
        <taxon>Bacillati</taxon>
        <taxon>Actinomycetota</taxon>
        <taxon>Actinomycetes</taxon>
        <taxon>Micrococcales</taxon>
        <taxon>Micrococcaceae</taxon>
        <taxon>Nesterenkonia</taxon>
    </lineage>
</organism>
<dbReference type="Pfam" id="PF13312">
    <property type="entry name" value="DUF4081"/>
    <property type="match status" value="1"/>
</dbReference>
<dbReference type="InterPro" id="IPR025289">
    <property type="entry name" value="DUF4081"/>
</dbReference>
<keyword evidence="3" id="KW-1185">Reference proteome</keyword>
<dbReference type="InterPro" id="IPR016181">
    <property type="entry name" value="Acyl_CoA_acyltransferase"/>
</dbReference>
<evidence type="ECO:0000313" key="2">
    <source>
        <dbReference type="EMBL" id="GAA3280167.1"/>
    </source>
</evidence>
<dbReference type="Proteomes" id="UP001501736">
    <property type="component" value="Unassembled WGS sequence"/>
</dbReference>
<sequence length="310" mass="32867">MEMLRQRVPLWSPSADTLAARIRAAADGAVRILDEDDAPTLRRLLDAEPISSASVVTTLEARGGAGPADGRGGPLFLGIDAETRGGAAGELAAACWVGSNINPVGADEHAAERFGLAIGAMRRRVSSIYGPSAAVLELFDAAGWRSPRDIRGVQPLMATDRPPDVAPLPGVRPALPEEFDVVEPACAAMFTEELGFSPYRHGAAGYQERIRRLIADGHAMVLLDPVTGEVVFKAEFGAVTDHVVQVQGVWVRPADRGRGLSVPGMAAVVEQGLQLAPTVSLYVNSYNAAALRTYRKVGFEQVGTFSTILF</sequence>
<dbReference type="Pfam" id="PF00583">
    <property type="entry name" value="Acetyltransf_1"/>
    <property type="match status" value="1"/>
</dbReference>
<comment type="caution">
    <text evidence="2">The sequence shown here is derived from an EMBL/GenBank/DDBJ whole genome shotgun (WGS) entry which is preliminary data.</text>
</comment>
<dbReference type="RefSeq" id="WP_344717623.1">
    <property type="nucleotide sequence ID" value="NZ_BAAAYG010000002.1"/>
</dbReference>
<accession>A0ABP6R7M2</accession>
<gene>
    <name evidence="2" type="ORF">GCM10020260_04070</name>
</gene>
<reference evidence="3" key="1">
    <citation type="journal article" date="2019" name="Int. J. Syst. Evol. Microbiol.">
        <title>The Global Catalogue of Microorganisms (GCM) 10K type strain sequencing project: providing services to taxonomists for standard genome sequencing and annotation.</title>
        <authorList>
            <consortium name="The Broad Institute Genomics Platform"/>
            <consortium name="The Broad Institute Genome Sequencing Center for Infectious Disease"/>
            <person name="Wu L."/>
            <person name="Ma J."/>
        </authorList>
    </citation>
    <scope>NUCLEOTIDE SEQUENCE [LARGE SCALE GENOMIC DNA]</scope>
    <source>
        <strain evidence="3">JCM 11483</strain>
    </source>
</reference>
<dbReference type="EMBL" id="BAAAYG010000002">
    <property type="protein sequence ID" value="GAA3280167.1"/>
    <property type="molecule type" value="Genomic_DNA"/>
</dbReference>
<dbReference type="InterPro" id="IPR000182">
    <property type="entry name" value="GNAT_dom"/>
</dbReference>
<protein>
    <submittedName>
        <fullName evidence="2">GNAT family N-acetyltransferase</fullName>
    </submittedName>
</protein>
<dbReference type="Gene3D" id="3.40.630.30">
    <property type="match status" value="1"/>
</dbReference>